<proteinExistence type="predicted"/>
<accession>A0A454XW19</accession>
<protein>
    <submittedName>
        <fullName evidence="1">Uncharacterized protein</fullName>
    </submittedName>
</protein>
<reference evidence="2" key="1">
    <citation type="journal article" date="2008" name="Nat. Genet.">
        <title>The Pristionchus pacificus genome provides a unique perspective on nematode lifestyle and parasitism.</title>
        <authorList>
            <person name="Dieterich C."/>
            <person name="Clifton S.W."/>
            <person name="Schuster L.N."/>
            <person name="Chinwalla A."/>
            <person name="Delehaunty K."/>
            <person name="Dinkelacker I."/>
            <person name="Fulton L."/>
            <person name="Fulton R."/>
            <person name="Godfrey J."/>
            <person name="Minx P."/>
            <person name="Mitreva M."/>
            <person name="Roeseler W."/>
            <person name="Tian H."/>
            <person name="Witte H."/>
            <person name="Yang S.P."/>
            <person name="Wilson R.K."/>
            <person name="Sommer R.J."/>
        </authorList>
    </citation>
    <scope>NUCLEOTIDE SEQUENCE [LARGE SCALE GENOMIC DNA]</scope>
    <source>
        <strain evidence="2">PS312</strain>
    </source>
</reference>
<organism evidence="1 2">
    <name type="scientific">Pristionchus pacificus</name>
    <name type="common">Parasitic nematode worm</name>
    <dbReference type="NCBI Taxonomy" id="54126"/>
    <lineage>
        <taxon>Eukaryota</taxon>
        <taxon>Metazoa</taxon>
        <taxon>Ecdysozoa</taxon>
        <taxon>Nematoda</taxon>
        <taxon>Chromadorea</taxon>
        <taxon>Rhabditida</taxon>
        <taxon>Rhabditina</taxon>
        <taxon>Diplogasteromorpha</taxon>
        <taxon>Diplogasteroidea</taxon>
        <taxon>Neodiplogasteridae</taxon>
        <taxon>Pristionchus</taxon>
    </lineage>
</organism>
<dbReference type="EnsemblMetazoa" id="PPA12493.1">
    <property type="protein sequence ID" value="PPA12493.1"/>
    <property type="gene ID" value="WBGene00102047"/>
</dbReference>
<evidence type="ECO:0000313" key="1">
    <source>
        <dbReference type="EnsemblMetazoa" id="PPA12493.1"/>
    </source>
</evidence>
<evidence type="ECO:0000313" key="2">
    <source>
        <dbReference type="Proteomes" id="UP000005239"/>
    </source>
</evidence>
<dbReference type="AlphaFoldDB" id="A0A454XW19"/>
<sequence length="112" mass="12496">MRGQEDYNGLLLKNAAHTTLILNISMWKISLFLAIMLIGTTLQAPMMSTNKRLVWCKKSVDAQADNNGVIDANHARSRRGLEKWLKKNMGIKNLKNFLGLANIAIPFTALGK</sequence>
<keyword evidence="2" id="KW-1185">Reference proteome</keyword>
<reference evidence="1" key="2">
    <citation type="submission" date="2022-06" db="UniProtKB">
        <authorList>
            <consortium name="EnsemblMetazoa"/>
        </authorList>
    </citation>
    <scope>IDENTIFICATION</scope>
    <source>
        <strain evidence="1">PS312</strain>
    </source>
</reference>
<name>A0A454XW19_PRIPA</name>
<accession>A0A8R1U976</accession>
<dbReference type="Proteomes" id="UP000005239">
    <property type="component" value="Unassembled WGS sequence"/>
</dbReference>
<gene>
    <name evidence="1" type="primary">WBGene00102047</name>
</gene>